<evidence type="ECO:0000313" key="2">
    <source>
        <dbReference type="EMBL" id="MFC0261608.1"/>
    </source>
</evidence>
<dbReference type="Proteomes" id="UP001589797">
    <property type="component" value="Unassembled WGS sequence"/>
</dbReference>
<dbReference type="Pfam" id="PF18962">
    <property type="entry name" value="Por_Secre_tail"/>
    <property type="match status" value="1"/>
</dbReference>
<proteinExistence type="predicted"/>
<gene>
    <name evidence="2" type="ORF">ACFFIP_02870</name>
</gene>
<accession>A0ABV6FP12</accession>
<feature type="domain" description="PKD/Chitinase" evidence="1">
    <location>
        <begin position="426"/>
        <end position="513"/>
    </location>
</feature>
<dbReference type="InterPro" id="IPR013783">
    <property type="entry name" value="Ig-like_fold"/>
</dbReference>
<name>A0ABV6FP12_9BACT</name>
<reference evidence="2 3" key="1">
    <citation type="submission" date="2024-09" db="EMBL/GenBank/DDBJ databases">
        <authorList>
            <person name="Sun Q."/>
            <person name="Mori K."/>
        </authorList>
    </citation>
    <scope>NUCLEOTIDE SEQUENCE [LARGE SCALE GENOMIC DNA]</scope>
    <source>
        <strain evidence="2 3">CCM 7650</strain>
    </source>
</reference>
<dbReference type="Pfam" id="PF17957">
    <property type="entry name" value="Big_7"/>
    <property type="match status" value="8"/>
</dbReference>
<dbReference type="RefSeq" id="WP_382386056.1">
    <property type="nucleotide sequence ID" value="NZ_JBHLWI010000006.1"/>
</dbReference>
<sequence length="1077" mass="115644">MEKVYAKAILFALPSFLFLASIAYADGYRYEDKEEVGFHREIILDSEATPSGIFDNLINEEPEKFKLIFNNSYEENQRLDFEEFEFSPGQKIQLTAEPNAGYFFSHWSVDGAKISETATLDYIMPSKDVNLVGHFVKILEPKVQILSPNQNASFLTNETVLVNVNAESPNGKVTKVELFRNGILVGSVADSPNDISFTLSNMTVGSYKLTAMVQDDKGATSISAPVDISIVPPNVLPNVEVVSPKNGDTFNEGQDIKVDVVATDSDGYISKVEFFRGSALIGTSTTSPYSVIWPKAVAGSYSLSAVAYDNVNAQTTSVPVKIEVIKQNAAPVVNITSPTAGASFTEGANIKIEASATDSDGKITKVEFYRGTTLVGTSTVAPYAVTWSNAVAGSYNLTAKAFDDKGAANSSSIVNITVNKVNLPPVVNITSPTAGASFTEGANIKIEASATDSDGKITKVEFYRGTTLVGTSTVSPYTVTWSNAVAGSYNLTAKAFDDKGAANTSSIINITVNKANVTPVVNITSPAAGASFTEGANIKIEASATDSDGKITKVEFYRGTTLVGTSTVAPYTVTWSNAVAGSYNLTAKAFDDKGAANTSSIVNITVNKANLPPVVNITSPTAGASFTEGANIKIEASATDSDGKITKVEFYRGTTLIGSSTVAPYAVIWTNANAGNHSLTAKAFDEKSGVATSSPVSVTVTPVVTLPEISLITPIEHQVFEVGSNVSFTVMFNGNSSSVKKVSYFVDEVLVGTSTQSPFNFVWKSSSTGQLKVKAMATGGEPEKTNTSEIVNITVDPVSPIKFDIVSPVKNATFKNGENIEIKVDVPVSSKRIVRVDYFRGNILLGSNSVQPYSFVWNNVNLGVHNLVARLVYDDGSSLLSSVVNVTVEENKEPKVLLNYEISSKGNKKSVDILFGVSFQNLLETISSVEYYLDGVLIGKSEREPYSFTRRNVQGGIYQASAKAIDITGYEFWSENVQVEVSGSIGAKTEEETSVFNYTIGPNPTADYLNVYFEEFESDQQIEIYLVAMKGDFSKTYSAEAENKTLTLDVTDLISGNYVLYIRIEGMTVESKKFIKK</sequence>
<dbReference type="Gene3D" id="2.60.40.10">
    <property type="entry name" value="Immunoglobulins"/>
    <property type="match status" value="9"/>
</dbReference>
<evidence type="ECO:0000313" key="3">
    <source>
        <dbReference type="Proteomes" id="UP001589797"/>
    </source>
</evidence>
<dbReference type="InterPro" id="IPR026444">
    <property type="entry name" value="Secre_tail"/>
</dbReference>
<feature type="domain" description="PKD/Chitinase" evidence="1">
    <location>
        <begin position="151"/>
        <end position="233"/>
    </location>
</feature>
<dbReference type="Pfam" id="PF18998">
    <property type="entry name" value="Flg_new_2"/>
    <property type="match status" value="1"/>
</dbReference>
<dbReference type="EMBL" id="JBHLWI010000006">
    <property type="protein sequence ID" value="MFC0261608.1"/>
    <property type="molecule type" value="Genomic_DNA"/>
</dbReference>
<dbReference type="SMART" id="SM00089">
    <property type="entry name" value="PKD"/>
    <property type="match status" value="5"/>
</dbReference>
<protein>
    <submittedName>
        <fullName evidence="2">Ig-like domain-containing protein</fullName>
    </submittedName>
</protein>
<keyword evidence="3" id="KW-1185">Reference proteome</keyword>
<dbReference type="InterPro" id="IPR022409">
    <property type="entry name" value="PKD/Chitinase_dom"/>
</dbReference>
<feature type="domain" description="PKD/Chitinase" evidence="1">
    <location>
        <begin position="332"/>
        <end position="421"/>
    </location>
</feature>
<organism evidence="2 3">
    <name type="scientific">Fontibacter flavus</name>
    <dbReference type="NCBI Taxonomy" id="654838"/>
    <lineage>
        <taxon>Bacteria</taxon>
        <taxon>Pseudomonadati</taxon>
        <taxon>Bacteroidota</taxon>
        <taxon>Cytophagia</taxon>
        <taxon>Cytophagales</taxon>
        <taxon>Cyclobacteriaceae</taxon>
        <taxon>Fontibacter</taxon>
    </lineage>
</organism>
<dbReference type="InterPro" id="IPR044060">
    <property type="entry name" value="Bacterial_rp_domain"/>
</dbReference>
<comment type="caution">
    <text evidence="2">The sequence shown here is derived from an EMBL/GenBank/DDBJ whole genome shotgun (WGS) entry which is preliminary data.</text>
</comment>
<feature type="domain" description="PKD/Chitinase" evidence="1">
    <location>
        <begin position="520"/>
        <end position="607"/>
    </location>
</feature>
<feature type="domain" description="PKD/Chitinase" evidence="1">
    <location>
        <begin position="614"/>
        <end position="701"/>
    </location>
</feature>
<evidence type="ECO:0000259" key="1">
    <source>
        <dbReference type="SMART" id="SM00089"/>
    </source>
</evidence>